<evidence type="ECO:0000256" key="1">
    <source>
        <dbReference type="SAM" id="Phobius"/>
    </source>
</evidence>
<evidence type="ECO:0008006" key="4">
    <source>
        <dbReference type="Google" id="ProtNLM"/>
    </source>
</evidence>
<keyword evidence="3" id="KW-1185">Reference proteome</keyword>
<dbReference type="Proteomes" id="UP000741013">
    <property type="component" value="Unassembled WGS sequence"/>
</dbReference>
<feature type="transmembrane region" description="Helical" evidence="1">
    <location>
        <begin position="65"/>
        <end position="87"/>
    </location>
</feature>
<keyword evidence="1" id="KW-0812">Transmembrane</keyword>
<keyword evidence="1" id="KW-0472">Membrane</keyword>
<comment type="caution">
    <text evidence="2">The sequence shown here is derived from an EMBL/GenBank/DDBJ whole genome shotgun (WGS) entry which is preliminary data.</text>
</comment>
<evidence type="ECO:0000313" key="2">
    <source>
        <dbReference type="EMBL" id="MBP2182481.1"/>
    </source>
</evidence>
<keyword evidence="1" id="KW-1133">Transmembrane helix</keyword>
<sequence>MKTVASKALARSYGAERTLTSLVGVLALAAGVLALVVGQGWLGTFRALRPVLDPMAVDWLGREPVIAKTAAIVAGVLLLIFGLWWFFRSLRPEGRPDLELDRAPGQELTVTAAAISAAIRADAEAVDGVSRARVRAVGDPSSPALRMEISLREGADLKTVWRVIDTQVLTRARESLGVGTLPTAVRIDLDADPQSRVR</sequence>
<feature type="transmembrane region" description="Helical" evidence="1">
    <location>
        <begin position="21"/>
        <end position="45"/>
    </location>
</feature>
<protein>
    <recommendedName>
        <fullName evidence="4">Alkaline shock response membrane anchor protein AmaP</fullName>
    </recommendedName>
</protein>
<dbReference type="RefSeq" id="WP_209665780.1">
    <property type="nucleotide sequence ID" value="NZ_JAGGMS010000001.1"/>
</dbReference>
<gene>
    <name evidence="2" type="ORF">JOM49_004007</name>
</gene>
<organism evidence="2 3">
    <name type="scientific">Amycolatopsis magusensis</name>
    <dbReference type="NCBI Taxonomy" id="882444"/>
    <lineage>
        <taxon>Bacteria</taxon>
        <taxon>Bacillati</taxon>
        <taxon>Actinomycetota</taxon>
        <taxon>Actinomycetes</taxon>
        <taxon>Pseudonocardiales</taxon>
        <taxon>Pseudonocardiaceae</taxon>
        <taxon>Amycolatopsis</taxon>
    </lineage>
</organism>
<proteinExistence type="predicted"/>
<accession>A0ABS4PST2</accession>
<name>A0ABS4PST2_9PSEU</name>
<evidence type="ECO:0000313" key="3">
    <source>
        <dbReference type="Proteomes" id="UP000741013"/>
    </source>
</evidence>
<dbReference type="EMBL" id="JAGGMS010000001">
    <property type="protein sequence ID" value="MBP2182481.1"/>
    <property type="molecule type" value="Genomic_DNA"/>
</dbReference>
<reference evidence="2 3" key="1">
    <citation type="submission" date="2021-03" db="EMBL/GenBank/DDBJ databases">
        <title>Sequencing the genomes of 1000 actinobacteria strains.</title>
        <authorList>
            <person name="Klenk H.-P."/>
        </authorList>
    </citation>
    <scope>NUCLEOTIDE SEQUENCE [LARGE SCALE GENOMIC DNA]</scope>
    <source>
        <strain evidence="2 3">DSM 45510</strain>
    </source>
</reference>